<dbReference type="SUPFAM" id="SSF56219">
    <property type="entry name" value="DNase I-like"/>
    <property type="match status" value="1"/>
</dbReference>
<dbReference type="AlphaFoldDB" id="A0A8J5ZGN4"/>
<sequence length="215" mass="24789">MFIKIRYRRLPEGKLTGRNKDIVLECPRIGEYAGYSEECWDLLKSIGMDQSLPWLVCGDFNEILYSFEKVGGLPQDEHKMERFGKILEECCLVDVGYSRPPNIWDRGNLPETNIHERSDRGVANAAWEVKNIGESNTSSVLEKLEVVKSSLKLWERGIKEKRAESSKQLHTELSRLVQLDRDAENLAELIGVKLHLNLEIDKEEAYWEQVLEQIG</sequence>
<comment type="caution">
    <text evidence="1">The sequence shown here is derived from an EMBL/GenBank/DDBJ whole genome shotgun (WGS) entry which is preliminary data.</text>
</comment>
<dbReference type="EMBL" id="JAHUZN010000002">
    <property type="protein sequence ID" value="KAG8501002.1"/>
    <property type="molecule type" value="Genomic_DNA"/>
</dbReference>
<accession>A0A8J5ZGN4</accession>
<evidence type="ECO:0000313" key="1">
    <source>
        <dbReference type="EMBL" id="KAG8501002.1"/>
    </source>
</evidence>
<proteinExistence type="predicted"/>
<dbReference type="OrthoDB" id="999895at2759"/>
<organism evidence="1 2">
    <name type="scientific">Gossypium anomalum</name>
    <dbReference type="NCBI Taxonomy" id="47600"/>
    <lineage>
        <taxon>Eukaryota</taxon>
        <taxon>Viridiplantae</taxon>
        <taxon>Streptophyta</taxon>
        <taxon>Embryophyta</taxon>
        <taxon>Tracheophyta</taxon>
        <taxon>Spermatophyta</taxon>
        <taxon>Magnoliopsida</taxon>
        <taxon>eudicotyledons</taxon>
        <taxon>Gunneridae</taxon>
        <taxon>Pentapetalae</taxon>
        <taxon>rosids</taxon>
        <taxon>malvids</taxon>
        <taxon>Malvales</taxon>
        <taxon>Malvaceae</taxon>
        <taxon>Malvoideae</taxon>
        <taxon>Gossypium</taxon>
    </lineage>
</organism>
<name>A0A8J5ZGN4_9ROSI</name>
<dbReference type="Proteomes" id="UP000701853">
    <property type="component" value="Chromosome 2"/>
</dbReference>
<evidence type="ECO:0000313" key="2">
    <source>
        <dbReference type="Proteomes" id="UP000701853"/>
    </source>
</evidence>
<gene>
    <name evidence="1" type="ORF">CXB51_003050</name>
</gene>
<dbReference type="InterPro" id="IPR036691">
    <property type="entry name" value="Endo/exonu/phosph_ase_sf"/>
</dbReference>
<protein>
    <recommendedName>
        <fullName evidence="3">Endonuclease/exonuclease/phosphatase domain-containing protein</fullName>
    </recommendedName>
</protein>
<keyword evidence="2" id="KW-1185">Reference proteome</keyword>
<reference evidence="1 2" key="1">
    <citation type="journal article" date="2021" name="bioRxiv">
        <title>The Gossypium anomalum genome as a resource for cotton improvement and evolutionary analysis of hybrid incompatibility.</title>
        <authorList>
            <person name="Grover C.E."/>
            <person name="Yuan D."/>
            <person name="Arick M.A."/>
            <person name="Miller E.R."/>
            <person name="Hu G."/>
            <person name="Peterson D.G."/>
            <person name="Wendel J.F."/>
            <person name="Udall J.A."/>
        </authorList>
    </citation>
    <scope>NUCLEOTIDE SEQUENCE [LARGE SCALE GENOMIC DNA]</scope>
    <source>
        <strain evidence="1">JFW-Udall</strain>
        <tissue evidence="1">Leaf</tissue>
    </source>
</reference>
<dbReference type="Gene3D" id="3.60.10.10">
    <property type="entry name" value="Endonuclease/exonuclease/phosphatase"/>
    <property type="match status" value="1"/>
</dbReference>
<evidence type="ECO:0008006" key="3">
    <source>
        <dbReference type="Google" id="ProtNLM"/>
    </source>
</evidence>